<dbReference type="AlphaFoldDB" id="A0AAE6SHC9"/>
<dbReference type="RefSeq" id="WP_161506959.1">
    <property type="nucleotide sequence ID" value="NZ_CAWPID010000001.1"/>
</dbReference>
<protein>
    <submittedName>
        <fullName evidence="2">Glycosyltransferase</fullName>
    </submittedName>
</protein>
<proteinExistence type="predicted"/>
<dbReference type="EMBL" id="CP047962">
    <property type="protein sequence ID" value="QHQ50604.1"/>
    <property type="molecule type" value="Genomic_DNA"/>
</dbReference>
<organism evidence="2 3">
    <name type="scientific">Aeromonas media</name>
    <dbReference type="NCBI Taxonomy" id="651"/>
    <lineage>
        <taxon>Bacteria</taxon>
        <taxon>Pseudomonadati</taxon>
        <taxon>Pseudomonadota</taxon>
        <taxon>Gammaproteobacteria</taxon>
        <taxon>Aeromonadales</taxon>
        <taxon>Aeromonadaceae</taxon>
        <taxon>Aeromonas</taxon>
    </lineage>
</organism>
<accession>A0AAE6SHC9</accession>
<gene>
    <name evidence="2" type="ORF">GWI30_06455</name>
</gene>
<dbReference type="PANTHER" id="PTHR22916">
    <property type="entry name" value="GLYCOSYLTRANSFERASE"/>
    <property type="match status" value="1"/>
</dbReference>
<feature type="domain" description="Glycosyltransferase 2-like" evidence="1">
    <location>
        <begin position="12"/>
        <end position="171"/>
    </location>
</feature>
<dbReference type="InterPro" id="IPR001173">
    <property type="entry name" value="Glyco_trans_2-like"/>
</dbReference>
<dbReference type="Pfam" id="PF00535">
    <property type="entry name" value="Glycos_transf_2"/>
    <property type="match status" value="1"/>
</dbReference>
<evidence type="ECO:0000259" key="1">
    <source>
        <dbReference type="Pfam" id="PF00535"/>
    </source>
</evidence>
<sequence>MSDSKKYKSIAVLLSSFNGVKYLEEQVCSLLKQAGNIIIDIHIRDDGSTDGTQSLIKNLSKKHSNIYLYEAINVGVIASFLWLVDNISGYDYYAFCDQDDVWEPLKLIAAVSKLETYGDAIPLAYCSAFQYVDSDLNHIGRFSSKSDLSIENLLIENCAPGCTMVFNSALREKYHEFNIVDASNRIVMHDWFFLLLASCYGRVVYDENSYLLYRQHSNNVVGIKSDLKSIVKARARQLIKELNRPQHLLYVQTKLISEICTDALCSKSASLLSNSFIESQACILSRVRFALGGNVKRIKMFDDFIFKFLYIVGYYK</sequence>
<dbReference type="SUPFAM" id="SSF53448">
    <property type="entry name" value="Nucleotide-diphospho-sugar transferases"/>
    <property type="match status" value="1"/>
</dbReference>
<evidence type="ECO:0000313" key="3">
    <source>
        <dbReference type="Proteomes" id="UP000463871"/>
    </source>
</evidence>
<dbReference type="InterPro" id="IPR029044">
    <property type="entry name" value="Nucleotide-diphossugar_trans"/>
</dbReference>
<dbReference type="Proteomes" id="UP000463871">
    <property type="component" value="Chromosome"/>
</dbReference>
<dbReference type="Gene3D" id="3.90.550.10">
    <property type="entry name" value="Spore Coat Polysaccharide Biosynthesis Protein SpsA, Chain A"/>
    <property type="match status" value="1"/>
</dbReference>
<dbReference type="GO" id="GO:0016758">
    <property type="term" value="F:hexosyltransferase activity"/>
    <property type="evidence" value="ECO:0007669"/>
    <property type="project" value="UniProtKB-ARBA"/>
</dbReference>
<name>A0AAE6SHC9_AERME</name>
<reference evidence="2 3" key="1">
    <citation type="submission" date="2020-01" db="EMBL/GenBank/DDBJ databases">
        <title>Complete genome of Aeromonas media MC64.</title>
        <authorList>
            <person name="Cao G."/>
            <person name="Fu J."/>
            <person name="Zhong C."/>
        </authorList>
    </citation>
    <scope>NUCLEOTIDE SEQUENCE [LARGE SCALE GENOMIC DNA]</scope>
    <source>
        <strain evidence="2 3">MC64</strain>
    </source>
</reference>
<evidence type="ECO:0000313" key="2">
    <source>
        <dbReference type="EMBL" id="QHQ50604.1"/>
    </source>
</evidence>
<dbReference type="PANTHER" id="PTHR22916:SF3">
    <property type="entry name" value="UDP-GLCNAC:BETAGAL BETA-1,3-N-ACETYLGLUCOSAMINYLTRANSFERASE-LIKE PROTEIN 1"/>
    <property type="match status" value="1"/>
</dbReference>